<evidence type="ECO:0000256" key="3">
    <source>
        <dbReference type="ARBA" id="ARBA00023002"/>
    </source>
</evidence>
<keyword evidence="1" id="KW-0479">Metal-binding</keyword>
<gene>
    <name evidence="5" type="ORF">AAF712_000402</name>
</gene>
<keyword evidence="2" id="KW-0862">Zinc</keyword>
<dbReference type="PANTHER" id="PTHR42683">
    <property type="entry name" value="ALDEHYDE REDUCTASE"/>
    <property type="match status" value="1"/>
</dbReference>
<dbReference type="Gene3D" id="3.40.50.720">
    <property type="entry name" value="NAD(P)-binding Rossmann-like Domain"/>
    <property type="match status" value="1"/>
</dbReference>
<dbReference type="Gene3D" id="3.90.180.10">
    <property type="entry name" value="Medium-chain alcohol dehydrogenases, catalytic domain"/>
    <property type="match status" value="1"/>
</dbReference>
<evidence type="ECO:0000313" key="6">
    <source>
        <dbReference type="Proteomes" id="UP001437256"/>
    </source>
</evidence>
<sequence length="232" mass="25191">MYGEADFDQGSFATLSVRKEQWVFVVPEGIKSEYAAPLMCGGATVFTPLIEHAKPVDRVGIVGIGGLGHLAIQFAAKMGCTVVVFSGTDSKRDEAMKLGAHEFYATKGVEDYSTLGLKKPLNHLLLTTSVAPDRLDVYYSILDQRAKIFPLTVADGTIATAYSPTLLRGINIIGSILASRHVHTKMLDFAARNKVFPIVEVFPMTEEGVNTAIKKLQDGKVRYRAVLVNGEA</sequence>
<dbReference type="InterPro" id="IPR047109">
    <property type="entry name" value="CAD-like"/>
</dbReference>
<feature type="domain" description="Alcohol dehydrogenase-like C-terminal" evidence="4">
    <location>
        <begin position="66"/>
        <end position="191"/>
    </location>
</feature>
<reference evidence="5 6" key="1">
    <citation type="submission" date="2024-05" db="EMBL/GenBank/DDBJ databases">
        <title>A draft genome resource for the thread blight pathogen Marasmius tenuissimus strain MS-2.</title>
        <authorList>
            <person name="Yulfo-Soto G.E."/>
            <person name="Baruah I.K."/>
            <person name="Amoako-Attah I."/>
            <person name="Bukari Y."/>
            <person name="Meinhardt L.W."/>
            <person name="Bailey B.A."/>
            <person name="Cohen S.P."/>
        </authorList>
    </citation>
    <scope>NUCLEOTIDE SEQUENCE [LARGE SCALE GENOMIC DNA]</scope>
    <source>
        <strain evidence="5 6">MS-2</strain>
    </source>
</reference>
<dbReference type="Pfam" id="PF00107">
    <property type="entry name" value="ADH_zinc_N"/>
    <property type="match status" value="1"/>
</dbReference>
<evidence type="ECO:0000313" key="5">
    <source>
        <dbReference type="EMBL" id="KAL0072639.1"/>
    </source>
</evidence>
<evidence type="ECO:0000256" key="1">
    <source>
        <dbReference type="ARBA" id="ARBA00022723"/>
    </source>
</evidence>
<evidence type="ECO:0000259" key="4">
    <source>
        <dbReference type="Pfam" id="PF00107"/>
    </source>
</evidence>
<comment type="caution">
    <text evidence="5">The sequence shown here is derived from an EMBL/GenBank/DDBJ whole genome shotgun (WGS) entry which is preliminary data.</text>
</comment>
<dbReference type="SUPFAM" id="SSF51735">
    <property type="entry name" value="NAD(P)-binding Rossmann-fold domains"/>
    <property type="match status" value="1"/>
</dbReference>
<organism evidence="5 6">
    <name type="scientific">Marasmius tenuissimus</name>
    <dbReference type="NCBI Taxonomy" id="585030"/>
    <lineage>
        <taxon>Eukaryota</taxon>
        <taxon>Fungi</taxon>
        <taxon>Dikarya</taxon>
        <taxon>Basidiomycota</taxon>
        <taxon>Agaricomycotina</taxon>
        <taxon>Agaricomycetes</taxon>
        <taxon>Agaricomycetidae</taxon>
        <taxon>Agaricales</taxon>
        <taxon>Marasmiineae</taxon>
        <taxon>Marasmiaceae</taxon>
        <taxon>Marasmius</taxon>
    </lineage>
</organism>
<name>A0ABR3AI78_9AGAR</name>
<protein>
    <recommendedName>
        <fullName evidence="4">Alcohol dehydrogenase-like C-terminal domain-containing protein</fullName>
    </recommendedName>
</protein>
<keyword evidence="6" id="KW-1185">Reference proteome</keyword>
<evidence type="ECO:0000256" key="2">
    <source>
        <dbReference type="ARBA" id="ARBA00022833"/>
    </source>
</evidence>
<dbReference type="Proteomes" id="UP001437256">
    <property type="component" value="Unassembled WGS sequence"/>
</dbReference>
<dbReference type="InterPro" id="IPR029752">
    <property type="entry name" value="D-isomer_DH_CS1"/>
</dbReference>
<dbReference type="PROSITE" id="PS00065">
    <property type="entry name" value="D_2_HYDROXYACID_DH_1"/>
    <property type="match status" value="1"/>
</dbReference>
<keyword evidence="3" id="KW-0560">Oxidoreductase</keyword>
<dbReference type="EMBL" id="JBBXMP010000001">
    <property type="protein sequence ID" value="KAL0072639.1"/>
    <property type="molecule type" value="Genomic_DNA"/>
</dbReference>
<accession>A0ABR3AI78</accession>
<dbReference type="InterPro" id="IPR013149">
    <property type="entry name" value="ADH-like_C"/>
</dbReference>
<proteinExistence type="predicted"/>
<dbReference type="InterPro" id="IPR036291">
    <property type="entry name" value="NAD(P)-bd_dom_sf"/>
</dbReference>